<feature type="region of interest" description="Disordered" evidence="1">
    <location>
        <begin position="130"/>
        <end position="166"/>
    </location>
</feature>
<evidence type="ECO:0000313" key="3">
    <source>
        <dbReference type="EMBL" id="KAK0415012.1"/>
    </source>
</evidence>
<sequence length="191" mass="21577">MSNHIILLLIFGSILTFSYAIKSQSSDFINEFIDVVQNLRIPELEKEMEDSCGSLQKLFSSTCFNFPRHNAMALVASALFGGDETFRIPEPDIVNVNHTFIKILIHGIVLRFNSRKPFRWDHPVTRSYQIQQMGPKAEAAPEEVPRTSSQSAPPPHKPIPQTARQPQLCRGLNAIHTPGSAPRPDWAYKRL</sequence>
<dbReference type="EMBL" id="JAUCMV010000002">
    <property type="protein sequence ID" value="KAK0415012.1"/>
    <property type="molecule type" value="Genomic_DNA"/>
</dbReference>
<evidence type="ECO:0000313" key="4">
    <source>
        <dbReference type="Proteomes" id="UP001175271"/>
    </source>
</evidence>
<name>A0AA39HZJ9_9BILA</name>
<keyword evidence="2" id="KW-0732">Signal</keyword>
<keyword evidence="4" id="KW-1185">Reference proteome</keyword>
<protein>
    <submittedName>
        <fullName evidence="3">Uncharacterized protein</fullName>
    </submittedName>
</protein>
<dbReference type="AlphaFoldDB" id="A0AA39HZJ9"/>
<comment type="caution">
    <text evidence="3">The sequence shown here is derived from an EMBL/GenBank/DDBJ whole genome shotgun (WGS) entry which is preliminary data.</text>
</comment>
<proteinExistence type="predicted"/>
<accession>A0AA39HZJ9</accession>
<evidence type="ECO:0000256" key="1">
    <source>
        <dbReference type="SAM" id="MobiDB-lite"/>
    </source>
</evidence>
<feature type="signal peptide" evidence="2">
    <location>
        <begin position="1"/>
        <end position="20"/>
    </location>
</feature>
<dbReference type="Proteomes" id="UP001175271">
    <property type="component" value="Unassembled WGS sequence"/>
</dbReference>
<evidence type="ECO:0000256" key="2">
    <source>
        <dbReference type="SAM" id="SignalP"/>
    </source>
</evidence>
<organism evidence="3 4">
    <name type="scientific">Steinernema hermaphroditum</name>
    <dbReference type="NCBI Taxonomy" id="289476"/>
    <lineage>
        <taxon>Eukaryota</taxon>
        <taxon>Metazoa</taxon>
        <taxon>Ecdysozoa</taxon>
        <taxon>Nematoda</taxon>
        <taxon>Chromadorea</taxon>
        <taxon>Rhabditida</taxon>
        <taxon>Tylenchina</taxon>
        <taxon>Panagrolaimomorpha</taxon>
        <taxon>Strongyloidoidea</taxon>
        <taxon>Steinernematidae</taxon>
        <taxon>Steinernema</taxon>
    </lineage>
</organism>
<gene>
    <name evidence="3" type="ORF">QR680_011729</name>
</gene>
<feature type="chain" id="PRO_5041303808" evidence="2">
    <location>
        <begin position="21"/>
        <end position="191"/>
    </location>
</feature>
<reference evidence="3" key="1">
    <citation type="submission" date="2023-06" db="EMBL/GenBank/DDBJ databases">
        <title>Genomic analysis of the entomopathogenic nematode Steinernema hermaphroditum.</title>
        <authorList>
            <person name="Schwarz E.M."/>
            <person name="Heppert J.K."/>
            <person name="Baniya A."/>
            <person name="Schwartz H.T."/>
            <person name="Tan C.-H."/>
            <person name="Antoshechkin I."/>
            <person name="Sternberg P.W."/>
            <person name="Goodrich-Blair H."/>
            <person name="Dillman A.R."/>
        </authorList>
    </citation>
    <scope>NUCLEOTIDE SEQUENCE</scope>
    <source>
        <strain evidence="3">PS9179</strain>
        <tissue evidence="3">Whole animal</tissue>
    </source>
</reference>